<dbReference type="InParanoid" id="K5VRV5"/>
<evidence type="ECO:0000313" key="1">
    <source>
        <dbReference type="EMBL" id="EKM49500.1"/>
    </source>
</evidence>
<gene>
    <name evidence="1" type="ORF">PHACADRAFT_201210</name>
</gene>
<proteinExistence type="predicted"/>
<dbReference type="EMBL" id="JH930480">
    <property type="protein sequence ID" value="EKM49500.1"/>
    <property type="molecule type" value="Genomic_DNA"/>
</dbReference>
<dbReference type="InterPro" id="IPR040521">
    <property type="entry name" value="KDZ"/>
</dbReference>
<dbReference type="Pfam" id="PF18758">
    <property type="entry name" value="KDZ"/>
    <property type="match status" value="1"/>
</dbReference>
<accession>K5VRV5</accession>
<dbReference type="STRING" id="650164.K5VRV5"/>
<dbReference type="Proteomes" id="UP000008370">
    <property type="component" value="Unassembled WGS sequence"/>
</dbReference>
<protein>
    <submittedName>
        <fullName evidence="1">Uncharacterized protein</fullName>
    </submittedName>
</protein>
<organism evidence="1 2">
    <name type="scientific">Phanerochaete carnosa (strain HHB-10118-sp)</name>
    <name type="common">White-rot fungus</name>
    <name type="synonym">Peniophora carnosa</name>
    <dbReference type="NCBI Taxonomy" id="650164"/>
    <lineage>
        <taxon>Eukaryota</taxon>
        <taxon>Fungi</taxon>
        <taxon>Dikarya</taxon>
        <taxon>Basidiomycota</taxon>
        <taxon>Agaricomycotina</taxon>
        <taxon>Agaricomycetes</taxon>
        <taxon>Polyporales</taxon>
        <taxon>Phanerochaetaceae</taxon>
        <taxon>Phanerochaete</taxon>
    </lineage>
</organism>
<dbReference type="GeneID" id="18911589"/>
<keyword evidence="2" id="KW-1185">Reference proteome</keyword>
<dbReference type="AlphaFoldDB" id="K5VRV5"/>
<dbReference type="OrthoDB" id="3257768at2759"/>
<name>K5VRV5_PHACS</name>
<sequence length="422" mass="48105">MSALVHLARGMRLVLSYNIMCQWLRHLLEWIAVLPDHLRIELPKEEVRYAIPKYHFNGHKEERHNQFSFNLKQGIGRTDGKEVERGWSRFDTVAGSTQEMGPGSQEETLEDHMEYNDMEKYFTMGTSLDKRECTAVASYVKFDCLHQTFTTDLQPSHVAKWTATIVVYEADKSLPDPYYLKPTGMSESEIQMELLQQEEEEANQGCILLHEITPASMLSTLLDLEEQQQKFRTKHAPTANCTPSQMAEVIAKRASLHHRINMIRIVQAIYMPCVPLKLALHRQSLATSANANSSCSTSLASSRTRPPASVDIIDLPESQPLFLLSTLNHSELNTCVAGLADMESKLRDGQLADSLDKLRIHLHIHSRLVGYRDWHVRHQWPSTRARTKIDQNKVKIKALKSKYQAAHAAKLLLVSGDAWEQR</sequence>
<evidence type="ECO:0000313" key="2">
    <source>
        <dbReference type="Proteomes" id="UP000008370"/>
    </source>
</evidence>
<reference evidence="1 2" key="1">
    <citation type="journal article" date="2012" name="BMC Genomics">
        <title>Comparative genomics of the white-rot fungi, Phanerochaete carnosa and P. chrysosporium, to elucidate the genetic basis of the distinct wood types they colonize.</title>
        <authorList>
            <person name="Suzuki H."/>
            <person name="MacDonald J."/>
            <person name="Syed K."/>
            <person name="Salamov A."/>
            <person name="Hori C."/>
            <person name="Aerts A."/>
            <person name="Henrissat B."/>
            <person name="Wiebenga A."/>
            <person name="vanKuyk P.A."/>
            <person name="Barry K."/>
            <person name="Lindquist E."/>
            <person name="LaButti K."/>
            <person name="Lapidus A."/>
            <person name="Lucas S."/>
            <person name="Coutinho P."/>
            <person name="Gong Y."/>
            <person name="Samejima M."/>
            <person name="Mahadevan R."/>
            <person name="Abou-Zaid M."/>
            <person name="de Vries R.P."/>
            <person name="Igarashi K."/>
            <person name="Yadav J.S."/>
            <person name="Grigoriev I.V."/>
            <person name="Master E.R."/>
        </authorList>
    </citation>
    <scope>NUCLEOTIDE SEQUENCE [LARGE SCALE GENOMIC DNA]</scope>
    <source>
        <strain evidence="1 2">HHB-10118-sp</strain>
    </source>
</reference>
<dbReference type="RefSeq" id="XP_007401569.1">
    <property type="nucleotide sequence ID" value="XM_007401507.1"/>
</dbReference>
<dbReference type="KEGG" id="pco:PHACADRAFT_201210"/>
<dbReference type="HOGENOM" id="CLU_803059_0_0_1"/>